<evidence type="ECO:0000313" key="2">
    <source>
        <dbReference type="EMBL" id="MFD2573910.1"/>
    </source>
</evidence>
<accession>A0ABW5MA37</accession>
<evidence type="ECO:0000313" key="3">
    <source>
        <dbReference type="Proteomes" id="UP001597469"/>
    </source>
</evidence>
<dbReference type="EMBL" id="JBHULN010000022">
    <property type="protein sequence ID" value="MFD2573910.1"/>
    <property type="molecule type" value="Genomic_DNA"/>
</dbReference>
<keyword evidence="1" id="KW-0175">Coiled coil</keyword>
<organism evidence="2 3">
    <name type="scientific">Spirosoma soli</name>
    <dbReference type="NCBI Taxonomy" id="1770529"/>
    <lineage>
        <taxon>Bacteria</taxon>
        <taxon>Pseudomonadati</taxon>
        <taxon>Bacteroidota</taxon>
        <taxon>Cytophagia</taxon>
        <taxon>Cytophagales</taxon>
        <taxon>Cytophagaceae</taxon>
        <taxon>Spirosoma</taxon>
    </lineage>
</organism>
<gene>
    <name evidence="2" type="ORF">ACFSUS_24955</name>
</gene>
<sequence length="152" mass="16637">MELLNIKQALFFQCKVYVQQRIATAKQAMEAAQESANSESKSSAGDKYETGRAMAQLERDRHAQLLAEAIKLEQELIRLNTDKHYDTVQPGSLVITNRGTFFISISAGKLVVEGADYFAISPASPIGAVLAGKKLGESAIFNKISYQVLNVL</sequence>
<protein>
    <submittedName>
        <fullName evidence="2">3-oxoacyl-ACP synthase</fullName>
    </submittedName>
</protein>
<dbReference type="RefSeq" id="WP_381527055.1">
    <property type="nucleotide sequence ID" value="NZ_JBHULN010000022.1"/>
</dbReference>
<name>A0ABW5MA37_9BACT</name>
<dbReference type="Proteomes" id="UP001597469">
    <property type="component" value="Unassembled WGS sequence"/>
</dbReference>
<keyword evidence="3" id="KW-1185">Reference proteome</keyword>
<comment type="caution">
    <text evidence="2">The sequence shown here is derived from an EMBL/GenBank/DDBJ whole genome shotgun (WGS) entry which is preliminary data.</text>
</comment>
<reference evidence="3" key="1">
    <citation type="journal article" date="2019" name="Int. J. Syst. Evol. Microbiol.">
        <title>The Global Catalogue of Microorganisms (GCM) 10K type strain sequencing project: providing services to taxonomists for standard genome sequencing and annotation.</title>
        <authorList>
            <consortium name="The Broad Institute Genomics Platform"/>
            <consortium name="The Broad Institute Genome Sequencing Center for Infectious Disease"/>
            <person name="Wu L."/>
            <person name="Ma J."/>
        </authorList>
    </citation>
    <scope>NUCLEOTIDE SEQUENCE [LARGE SCALE GENOMIC DNA]</scope>
    <source>
        <strain evidence="3">KCTC 42805</strain>
    </source>
</reference>
<feature type="coiled-coil region" evidence="1">
    <location>
        <begin position="55"/>
        <end position="82"/>
    </location>
</feature>
<proteinExistence type="predicted"/>
<evidence type="ECO:0000256" key="1">
    <source>
        <dbReference type="SAM" id="Coils"/>
    </source>
</evidence>